<dbReference type="Gene3D" id="1.10.1660.10">
    <property type="match status" value="1"/>
</dbReference>
<dbReference type="GO" id="GO:0003700">
    <property type="term" value="F:DNA-binding transcription factor activity"/>
    <property type="evidence" value="ECO:0007669"/>
    <property type="project" value="InterPro"/>
</dbReference>
<organism evidence="4 5">
    <name type="scientific">Nocardiopsis flavescens</name>
    <dbReference type="NCBI Taxonomy" id="758803"/>
    <lineage>
        <taxon>Bacteria</taxon>
        <taxon>Bacillati</taxon>
        <taxon>Actinomycetota</taxon>
        <taxon>Actinomycetes</taxon>
        <taxon>Streptosporangiales</taxon>
        <taxon>Nocardiopsidaceae</taxon>
        <taxon>Nocardiopsis</taxon>
    </lineage>
</organism>
<dbReference type="PANTHER" id="PTHR30204:SF97">
    <property type="entry name" value="MERR FAMILY REGULATORY PROTEIN"/>
    <property type="match status" value="1"/>
</dbReference>
<evidence type="ECO:0000313" key="5">
    <source>
        <dbReference type="Proteomes" id="UP000184452"/>
    </source>
</evidence>
<evidence type="ECO:0000259" key="3">
    <source>
        <dbReference type="PROSITE" id="PS50937"/>
    </source>
</evidence>
<keyword evidence="1 4" id="KW-0238">DNA-binding</keyword>
<dbReference type="InterPro" id="IPR000551">
    <property type="entry name" value="MerR-type_HTH_dom"/>
</dbReference>
<dbReference type="InterPro" id="IPR009061">
    <property type="entry name" value="DNA-bd_dom_put_sf"/>
</dbReference>
<evidence type="ECO:0000313" key="4">
    <source>
        <dbReference type="EMBL" id="SHJ44733.1"/>
    </source>
</evidence>
<dbReference type="STRING" id="758803.SAMN05421803_10693"/>
<protein>
    <submittedName>
        <fullName evidence="4">DNA-binding transcriptional regulator, MerR family</fullName>
    </submittedName>
</protein>
<dbReference type="Pfam" id="PF13411">
    <property type="entry name" value="MerR_1"/>
    <property type="match status" value="1"/>
</dbReference>
<keyword evidence="5" id="KW-1185">Reference proteome</keyword>
<proteinExistence type="predicted"/>
<name>A0A1M6JDI3_9ACTN</name>
<dbReference type="GO" id="GO:0003677">
    <property type="term" value="F:DNA binding"/>
    <property type="evidence" value="ECO:0007669"/>
    <property type="project" value="UniProtKB-KW"/>
</dbReference>
<gene>
    <name evidence="4" type="ORF">SAMN05421803_10693</name>
</gene>
<dbReference type="AlphaFoldDB" id="A0A1M6JDI3"/>
<dbReference type="PROSITE" id="PS00552">
    <property type="entry name" value="HTH_MERR_1"/>
    <property type="match status" value="1"/>
</dbReference>
<evidence type="ECO:0000256" key="2">
    <source>
        <dbReference type="SAM" id="MobiDB-lite"/>
    </source>
</evidence>
<dbReference type="Proteomes" id="UP000184452">
    <property type="component" value="Unassembled WGS sequence"/>
</dbReference>
<dbReference type="PANTHER" id="PTHR30204">
    <property type="entry name" value="REDOX-CYCLING DRUG-SENSING TRANSCRIPTIONAL ACTIVATOR SOXR"/>
    <property type="match status" value="1"/>
</dbReference>
<accession>A0A1M6JDI3</accession>
<feature type="domain" description="HTH merR-type" evidence="3">
    <location>
        <begin position="4"/>
        <end position="72"/>
    </location>
</feature>
<feature type="region of interest" description="Disordered" evidence="2">
    <location>
        <begin position="119"/>
        <end position="138"/>
    </location>
</feature>
<dbReference type="SUPFAM" id="SSF46955">
    <property type="entry name" value="Putative DNA-binding domain"/>
    <property type="match status" value="1"/>
</dbReference>
<dbReference type="InterPro" id="IPR047057">
    <property type="entry name" value="MerR_fam"/>
</dbReference>
<dbReference type="PRINTS" id="PR00040">
    <property type="entry name" value="HTHMERR"/>
</dbReference>
<evidence type="ECO:0000256" key="1">
    <source>
        <dbReference type="ARBA" id="ARBA00023125"/>
    </source>
</evidence>
<dbReference type="RefSeq" id="WP_245833083.1">
    <property type="nucleotide sequence ID" value="NZ_FQZK01000006.1"/>
</dbReference>
<dbReference type="PROSITE" id="PS50937">
    <property type="entry name" value="HTH_MERR_2"/>
    <property type="match status" value="1"/>
</dbReference>
<dbReference type="EMBL" id="FQZK01000006">
    <property type="protein sequence ID" value="SHJ44733.1"/>
    <property type="molecule type" value="Genomic_DNA"/>
</dbReference>
<sequence length="138" mass="14916">MSGSMRIGVLAERAGVSTRALRYYEEQGLLSPERTPSGQRLYPEDAVERVEIIRGFYAAGLNSATIAAILPSVDAGRAEPGVLERLRTERTRIFASIAELQEAGRRLDQVIRLTVHPDPEHCPALRGQEPAAAGPAGP</sequence>
<dbReference type="SMART" id="SM00422">
    <property type="entry name" value="HTH_MERR"/>
    <property type="match status" value="1"/>
</dbReference>
<reference evidence="4 5" key="1">
    <citation type="submission" date="2016-11" db="EMBL/GenBank/DDBJ databases">
        <authorList>
            <person name="Jaros S."/>
            <person name="Januszkiewicz K."/>
            <person name="Wedrychowicz H."/>
        </authorList>
    </citation>
    <scope>NUCLEOTIDE SEQUENCE [LARGE SCALE GENOMIC DNA]</scope>
    <source>
        <strain evidence="4 5">CGMCC 4.5723</strain>
    </source>
</reference>